<feature type="domain" description="Cyclic nucleotide-binding" evidence="4">
    <location>
        <begin position="47"/>
        <end position="125"/>
    </location>
</feature>
<dbReference type="Proteomes" id="UP001595828">
    <property type="component" value="Unassembled WGS sequence"/>
</dbReference>
<evidence type="ECO:0000256" key="3">
    <source>
        <dbReference type="ARBA" id="ARBA00023163"/>
    </source>
</evidence>
<dbReference type="Gene3D" id="2.60.120.10">
    <property type="entry name" value="Jelly Rolls"/>
    <property type="match status" value="1"/>
</dbReference>
<evidence type="ECO:0000256" key="1">
    <source>
        <dbReference type="ARBA" id="ARBA00023015"/>
    </source>
</evidence>
<reference evidence="7" key="1">
    <citation type="journal article" date="2019" name="Int. J. Syst. Evol. Microbiol.">
        <title>The Global Catalogue of Microorganisms (GCM) 10K type strain sequencing project: providing services to taxonomists for standard genome sequencing and annotation.</title>
        <authorList>
            <consortium name="The Broad Institute Genomics Platform"/>
            <consortium name="The Broad Institute Genome Sequencing Center for Infectious Disease"/>
            <person name="Wu L."/>
            <person name="Ma J."/>
        </authorList>
    </citation>
    <scope>NUCLEOTIDE SEQUENCE [LARGE SCALE GENOMIC DNA]</scope>
    <source>
        <strain evidence="7">CGMCC 1.12989</strain>
    </source>
</reference>
<dbReference type="RefSeq" id="WP_379537676.1">
    <property type="nucleotide sequence ID" value="NZ_JBHSDR010000003.1"/>
</dbReference>
<keyword evidence="3" id="KW-0804">Transcription</keyword>
<keyword evidence="7" id="KW-1185">Reference proteome</keyword>
<dbReference type="Pfam" id="PF13545">
    <property type="entry name" value="HTH_Crp_2"/>
    <property type="match status" value="1"/>
</dbReference>
<dbReference type="PROSITE" id="PS51063">
    <property type="entry name" value="HTH_CRP_2"/>
    <property type="match status" value="1"/>
</dbReference>
<dbReference type="SUPFAM" id="SSF46785">
    <property type="entry name" value="Winged helix' DNA-binding domain"/>
    <property type="match status" value="1"/>
</dbReference>
<dbReference type="InterPro" id="IPR014710">
    <property type="entry name" value="RmlC-like_jellyroll"/>
</dbReference>
<dbReference type="SMART" id="SM00419">
    <property type="entry name" value="HTH_CRP"/>
    <property type="match status" value="1"/>
</dbReference>
<dbReference type="CDD" id="cd00038">
    <property type="entry name" value="CAP_ED"/>
    <property type="match status" value="1"/>
</dbReference>
<dbReference type="InterPro" id="IPR018490">
    <property type="entry name" value="cNMP-bd_dom_sf"/>
</dbReference>
<dbReference type="Gene3D" id="1.10.10.10">
    <property type="entry name" value="Winged helix-like DNA-binding domain superfamily/Winged helix DNA-binding domain"/>
    <property type="match status" value="1"/>
</dbReference>
<feature type="domain" description="HTH crp-type" evidence="5">
    <location>
        <begin position="156"/>
        <end position="230"/>
    </location>
</feature>
<evidence type="ECO:0000313" key="6">
    <source>
        <dbReference type="EMBL" id="MFC4294216.1"/>
    </source>
</evidence>
<keyword evidence="1" id="KW-0805">Transcription regulation</keyword>
<organism evidence="6 7">
    <name type="scientific">Novosphingobium tardum</name>
    <dbReference type="NCBI Taxonomy" id="1538021"/>
    <lineage>
        <taxon>Bacteria</taxon>
        <taxon>Pseudomonadati</taxon>
        <taxon>Pseudomonadota</taxon>
        <taxon>Alphaproteobacteria</taxon>
        <taxon>Sphingomonadales</taxon>
        <taxon>Sphingomonadaceae</taxon>
        <taxon>Novosphingobium</taxon>
    </lineage>
</organism>
<evidence type="ECO:0000313" key="7">
    <source>
        <dbReference type="Proteomes" id="UP001595828"/>
    </source>
</evidence>
<evidence type="ECO:0000256" key="2">
    <source>
        <dbReference type="ARBA" id="ARBA00023125"/>
    </source>
</evidence>
<comment type="caution">
    <text evidence="6">The sequence shown here is derived from an EMBL/GenBank/DDBJ whole genome shotgun (WGS) entry which is preliminary data.</text>
</comment>
<dbReference type="PANTHER" id="PTHR24567">
    <property type="entry name" value="CRP FAMILY TRANSCRIPTIONAL REGULATORY PROTEIN"/>
    <property type="match status" value="1"/>
</dbReference>
<name>A0ABV8RLF8_9SPHN</name>
<dbReference type="InterPro" id="IPR000595">
    <property type="entry name" value="cNMP-bd_dom"/>
</dbReference>
<dbReference type="Pfam" id="PF00027">
    <property type="entry name" value="cNMP_binding"/>
    <property type="match status" value="1"/>
</dbReference>
<accession>A0ABV8RLF8</accession>
<dbReference type="PANTHER" id="PTHR24567:SF75">
    <property type="entry name" value="FUMARATE AND NITRATE REDUCTION REGULATORY PROTEIN"/>
    <property type="match status" value="1"/>
</dbReference>
<protein>
    <submittedName>
        <fullName evidence="6">Crp/Fnr family transcriptional regulator</fullName>
    </submittedName>
</protein>
<dbReference type="InterPro" id="IPR036390">
    <property type="entry name" value="WH_DNA-bd_sf"/>
</dbReference>
<proteinExistence type="predicted"/>
<dbReference type="SUPFAM" id="SSF51206">
    <property type="entry name" value="cAMP-binding domain-like"/>
    <property type="match status" value="1"/>
</dbReference>
<dbReference type="InterPro" id="IPR012318">
    <property type="entry name" value="HTH_CRP"/>
</dbReference>
<evidence type="ECO:0000259" key="4">
    <source>
        <dbReference type="PROSITE" id="PS50042"/>
    </source>
</evidence>
<dbReference type="EMBL" id="JBHSDR010000003">
    <property type="protein sequence ID" value="MFC4294216.1"/>
    <property type="molecule type" value="Genomic_DNA"/>
</dbReference>
<dbReference type="InterPro" id="IPR050397">
    <property type="entry name" value="Env_Response_Regulators"/>
</dbReference>
<gene>
    <name evidence="6" type="ORF">ACFO0A_03995</name>
</gene>
<keyword evidence="2" id="KW-0238">DNA-binding</keyword>
<dbReference type="PROSITE" id="PS50042">
    <property type="entry name" value="CNMP_BINDING_3"/>
    <property type="match status" value="1"/>
</dbReference>
<dbReference type="InterPro" id="IPR036388">
    <property type="entry name" value="WH-like_DNA-bd_sf"/>
</dbReference>
<evidence type="ECO:0000259" key="5">
    <source>
        <dbReference type="PROSITE" id="PS51063"/>
    </source>
</evidence>
<sequence>MASSESNNWVPCAQCPLLQCRGLRPLDAPLLAFMQEFKQGEMRVDRGAQVLVQGSKSPHLYTVLEGVLMRYRLLEDGRRQILNFVFPGDLLGLQVAMGEPISHGVESLTPATLCVFQRDRFEEMIVTHPALAYDVIWLAAKEEQALEEHLVSLGQRSASERIAYLAVFLVERAKATGVADGNTIALSVTQSQIADMLGLSLVHTNRTLQSLRRSNLISWNLGGIAISDLDAARDFAGMDGEYMQSRPFF</sequence>